<keyword evidence="3" id="KW-1133">Transmembrane helix</keyword>
<dbReference type="InterPro" id="IPR051281">
    <property type="entry name" value="Dual-spec_lipid-protein_phosph"/>
</dbReference>
<protein>
    <submittedName>
        <fullName evidence="6">Voltage-sensor containing phosphatase</fullName>
    </submittedName>
</protein>
<reference evidence="6 7" key="1">
    <citation type="submission" date="2016-05" db="EMBL/GenBank/DDBJ databases">
        <title>Nuclear genome of Blastocystis sp. subtype 1 NandII.</title>
        <authorList>
            <person name="Gentekaki E."/>
            <person name="Curtis B."/>
            <person name="Stairs C."/>
            <person name="Eme L."/>
            <person name="Herman E."/>
            <person name="Klimes V."/>
            <person name="Arias M.C."/>
            <person name="Elias M."/>
            <person name="Hilliou F."/>
            <person name="Klute M."/>
            <person name="Malik S.-B."/>
            <person name="Pightling A."/>
            <person name="Rachubinski R."/>
            <person name="Salas D."/>
            <person name="Schlacht A."/>
            <person name="Suga H."/>
            <person name="Archibald J."/>
            <person name="Ball S.G."/>
            <person name="Clark G."/>
            <person name="Dacks J."/>
            <person name="Van Der Giezen M."/>
            <person name="Tsaousis A."/>
            <person name="Roger A."/>
        </authorList>
    </citation>
    <scope>NUCLEOTIDE SEQUENCE [LARGE SCALE GENOMIC DNA]</scope>
    <source>
        <strain evidence="7">ATCC 50177 / NandII</strain>
    </source>
</reference>
<organism evidence="6 7">
    <name type="scientific">Blastocystis sp. subtype 1 (strain ATCC 50177 / NandII)</name>
    <dbReference type="NCBI Taxonomy" id="478820"/>
    <lineage>
        <taxon>Eukaryota</taxon>
        <taxon>Sar</taxon>
        <taxon>Stramenopiles</taxon>
        <taxon>Bigyra</taxon>
        <taxon>Opalozoa</taxon>
        <taxon>Opalinata</taxon>
        <taxon>Blastocystidae</taxon>
        <taxon>Blastocystis</taxon>
    </lineage>
</organism>
<feature type="transmembrane region" description="Helical" evidence="3">
    <location>
        <begin position="274"/>
        <end position="297"/>
    </location>
</feature>
<accession>A0A196S982</accession>
<dbReference type="InterPro" id="IPR046342">
    <property type="entry name" value="CBS_dom_sf"/>
</dbReference>
<feature type="transmembrane region" description="Helical" evidence="3">
    <location>
        <begin position="377"/>
        <end position="396"/>
    </location>
</feature>
<evidence type="ECO:0000259" key="5">
    <source>
        <dbReference type="PROSITE" id="PS51181"/>
    </source>
</evidence>
<feature type="transmembrane region" description="Helical" evidence="3">
    <location>
        <begin position="338"/>
        <end position="357"/>
    </location>
</feature>
<comment type="caution">
    <text evidence="6">The sequence shown here is derived from an EMBL/GenBank/DDBJ whole genome shotgun (WGS) entry which is preliminary data.</text>
</comment>
<evidence type="ECO:0000256" key="1">
    <source>
        <dbReference type="ARBA" id="ARBA00022801"/>
    </source>
</evidence>
<dbReference type="PANTHER" id="PTHR12305">
    <property type="entry name" value="PHOSPHATASE WITH HOMOLOGY TO TENSIN"/>
    <property type="match status" value="1"/>
</dbReference>
<dbReference type="PANTHER" id="PTHR12305:SF60">
    <property type="entry name" value="PHOSPHATIDYLINOSITOL 3,4,5-TRISPHOSPHATE 3-PHOSPHATASE TPTE2-RELATED"/>
    <property type="match status" value="1"/>
</dbReference>
<keyword evidence="1" id="KW-0378">Hydrolase</keyword>
<dbReference type="PROSITE" id="PS50056">
    <property type="entry name" value="TYR_PHOSPHATASE_2"/>
    <property type="match status" value="1"/>
</dbReference>
<keyword evidence="7" id="KW-1185">Reference proteome</keyword>
<dbReference type="Pfam" id="PF22784">
    <property type="entry name" value="PTP-SAK"/>
    <property type="match status" value="1"/>
</dbReference>
<dbReference type="InterPro" id="IPR016130">
    <property type="entry name" value="Tyr_Pase_AS"/>
</dbReference>
<dbReference type="OrthoDB" id="16692at2759"/>
<dbReference type="InterPro" id="IPR000387">
    <property type="entry name" value="Tyr_Pase_dom"/>
</dbReference>
<feature type="domain" description="Phosphatase tensin-type" evidence="5">
    <location>
        <begin position="373"/>
        <end position="547"/>
    </location>
</feature>
<dbReference type="InterPro" id="IPR029023">
    <property type="entry name" value="Tensin_phosphatase"/>
</dbReference>
<feature type="region of interest" description="Disordered" evidence="2">
    <location>
        <begin position="146"/>
        <end position="173"/>
    </location>
</feature>
<dbReference type="EMBL" id="LXWW01000363">
    <property type="protein sequence ID" value="OAO13610.1"/>
    <property type="molecule type" value="Genomic_DNA"/>
</dbReference>
<dbReference type="GO" id="GO:0016314">
    <property type="term" value="F:phosphatidylinositol-3,4,5-trisphosphate 3-phosphatase activity"/>
    <property type="evidence" value="ECO:0007669"/>
    <property type="project" value="TreeGrafter"/>
</dbReference>
<dbReference type="Gene3D" id="3.10.580.10">
    <property type="entry name" value="CBS-domain"/>
    <property type="match status" value="1"/>
</dbReference>
<name>A0A196S982_BLAHN</name>
<keyword evidence="3" id="KW-0472">Membrane</keyword>
<dbReference type="PROSITE" id="PS00383">
    <property type="entry name" value="TYR_PHOSPHATASE_1"/>
    <property type="match status" value="1"/>
</dbReference>
<dbReference type="SUPFAM" id="SSF54631">
    <property type="entry name" value="CBS-domain pair"/>
    <property type="match status" value="1"/>
</dbReference>
<evidence type="ECO:0000256" key="2">
    <source>
        <dbReference type="SAM" id="MobiDB-lite"/>
    </source>
</evidence>
<dbReference type="PROSITE" id="PS51181">
    <property type="entry name" value="PPASE_TENSIN"/>
    <property type="match status" value="1"/>
</dbReference>
<dbReference type="STRING" id="478820.A0A196S982"/>
<feature type="transmembrane region" description="Helical" evidence="3">
    <location>
        <begin position="309"/>
        <end position="326"/>
    </location>
</feature>
<dbReference type="GO" id="GO:0005829">
    <property type="term" value="C:cytosol"/>
    <property type="evidence" value="ECO:0007669"/>
    <property type="project" value="TreeGrafter"/>
</dbReference>
<proteinExistence type="predicted"/>
<evidence type="ECO:0000259" key="4">
    <source>
        <dbReference type="PROSITE" id="PS50056"/>
    </source>
</evidence>
<evidence type="ECO:0000313" key="7">
    <source>
        <dbReference type="Proteomes" id="UP000078348"/>
    </source>
</evidence>
<keyword evidence="3" id="KW-0812">Transmembrane</keyword>
<evidence type="ECO:0000313" key="6">
    <source>
        <dbReference type="EMBL" id="OAO13610.1"/>
    </source>
</evidence>
<gene>
    <name evidence="6" type="ORF">AV274_4717</name>
</gene>
<feature type="domain" description="Tyrosine specific protein phosphatases" evidence="4">
    <location>
        <begin position="456"/>
        <end position="516"/>
    </location>
</feature>
<dbReference type="Gene3D" id="3.90.190.10">
    <property type="entry name" value="Protein tyrosine phosphatase superfamily"/>
    <property type="match status" value="1"/>
</dbReference>
<dbReference type="InterPro" id="IPR057023">
    <property type="entry name" value="PTP-SAK"/>
</dbReference>
<dbReference type="AlphaFoldDB" id="A0A196S982"/>
<sequence length="600" mass="67796">MRDGLKATVARAITENIPLYDASASIADFIKEIANRPMNQYLVKKADGLELITQKHVLNYISRLNCSDDPVASNLQGERVPTVSRRMTIRDAMEKMVTENTSCLYIEPRRKEKVRVDRLTGLPYPKVVTLNQISTLLLQSLLEDGTINRNDSSRGRGQSEEDSDTEVETRSEGASVASYLGANASATPSLPVGEGAADATPEVNADRTLQDAKEVTEEVKKKELVVKQPMSLSKEGRSRISRFLNTPFVMIVMFVASLVDMFGSFLYLCDLFSYMKSFLSVFLTTLFLILDVLSILAENWETKKGMMRVIAYIADILVLNMIYMYFMLDFVSEHHARIWGSLIVILRMLRLYTTIIMQKKTLSAYFRKQFNRSRNGLANSSMDLTLITGHIIAMSWPGSSLDSMWRNNIRDVERARGRINLCAENGYGQLSTVPFGDRFSRYAIRDHNACSLEQINSIMGFIQDWFNRDGRNVVAVHCKGGKGRTGMIICCLLLKMGIFTQPAEALEFFATRRTTMEKEGVRVKEQRVSSPSQNRYVFYYNYTLEYGMPPPKEVALKGVIVPNLHRGGSARYSYKLRVYGVEFSLSASEDHEDSAMLNTV</sequence>
<dbReference type="InterPro" id="IPR029021">
    <property type="entry name" value="Prot-tyrosine_phosphatase-like"/>
</dbReference>
<feature type="transmembrane region" description="Helical" evidence="3">
    <location>
        <begin position="243"/>
        <end position="268"/>
    </location>
</feature>
<dbReference type="Proteomes" id="UP000078348">
    <property type="component" value="Unassembled WGS sequence"/>
</dbReference>
<evidence type="ECO:0000256" key="3">
    <source>
        <dbReference type="SAM" id="Phobius"/>
    </source>
</evidence>
<dbReference type="SUPFAM" id="SSF52799">
    <property type="entry name" value="(Phosphotyrosine protein) phosphatases II"/>
    <property type="match status" value="1"/>
</dbReference>